<name>A0ABQ4C4J7_9ACTN</name>
<dbReference type="Pfam" id="PF07811">
    <property type="entry name" value="TadE"/>
    <property type="match status" value="1"/>
</dbReference>
<dbReference type="EMBL" id="BONC01000025">
    <property type="protein sequence ID" value="GIF57690.1"/>
    <property type="molecule type" value="Genomic_DNA"/>
</dbReference>
<dbReference type="RefSeq" id="WP_203703964.1">
    <property type="nucleotide sequence ID" value="NZ_BAAALU010000019.1"/>
</dbReference>
<evidence type="ECO:0000259" key="3">
    <source>
        <dbReference type="Pfam" id="PF07811"/>
    </source>
</evidence>
<keyword evidence="5" id="KW-1185">Reference proteome</keyword>
<gene>
    <name evidence="4" type="ORF">Air01nite_37850</name>
</gene>
<reference evidence="4 5" key="1">
    <citation type="submission" date="2021-01" db="EMBL/GenBank/DDBJ databases">
        <title>Whole genome shotgun sequence of Asanoa iriomotensis NBRC 100142.</title>
        <authorList>
            <person name="Komaki H."/>
            <person name="Tamura T."/>
        </authorList>
    </citation>
    <scope>NUCLEOTIDE SEQUENCE [LARGE SCALE GENOMIC DNA]</scope>
    <source>
        <strain evidence="4 5">NBRC 100142</strain>
    </source>
</reference>
<feature type="transmembrane region" description="Helical" evidence="2">
    <location>
        <begin position="36"/>
        <end position="59"/>
    </location>
</feature>
<evidence type="ECO:0000256" key="1">
    <source>
        <dbReference type="SAM" id="MobiDB-lite"/>
    </source>
</evidence>
<organism evidence="4 5">
    <name type="scientific">Asanoa iriomotensis</name>
    <dbReference type="NCBI Taxonomy" id="234613"/>
    <lineage>
        <taxon>Bacteria</taxon>
        <taxon>Bacillati</taxon>
        <taxon>Actinomycetota</taxon>
        <taxon>Actinomycetes</taxon>
        <taxon>Micromonosporales</taxon>
        <taxon>Micromonosporaceae</taxon>
        <taxon>Asanoa</taxon>
    </lineage>
</organism>
<proteinExistence type="predicted"/>
<protein>
    <recommendedName>
        <fullName evidence="3">TadE-like domain-containing protein</fullName>
    </recommendedName>
</protein>
<dbReference type="InterPro" id="IPR012495">
    <property type="entry name" value="TadE-like_dom"/>
</dbReference>
<evidence type="ECO:0000313" key="4">
    <source>
        <dbReference type="EMBL" id="GIF57690.1"/>
    </source>
</evidence>
<keyword evidence="2" id="KW-0472">Membrane</keyword>
<evidence type="ECO:0000256" key="2">
    <source>
        <dbReference type="SAM" id="Phobius"/>
    </source>
</evidence>
<sequence length="150" mass="15475">MALPPIPGTDAAAARRGRTVPGDRSGSDRGASPVELAIVAPLIILLLFLAIQISAVFLARSAALSAAQEAVSAQRAYQAQPGAGLAKGNEFLTHTSELLTDAEVVAAPAEPNEVAFTVTGQALSVIPGMDFEVSQTAYGEIERFTLDGNE</sequence>
<accession>A0ABQ4C4J7</accession>
<keyword evidence="2" id="KW-1133">Transmembrane helix</keyword>
<keyword evidence="2" id="KW-0812">Transmembrane</keyword>
<feature type="region of interest" description="Disordered" evidence="1">
    <location>
        <begin position="1"/>
        <end position="29"/>
    </location>
</feature>
<dbReference type="Proteomes" id="UP000624325">
    <property type="component" value="Unassembled WGS sequence"/>
</dbReference>
<feature type="domain" description="TadE-like" evidence="3">
    <location>
        <begin position="30"/>
        <end position="71"/>
    </location>
</feature>
<comment type="caution">
    <text evidence="4">The sequence shown here is derived from an EMBL/GenBank/DDBJ whole genome shotgun (WGS) entry which is preliminary data.</text>
</comment>
<evidence type="ECO:0000313" key="5">
    <source>
        <dbReference type="Proteomes" id="UP000624325"/>
    </source>
</evidence>